<dbReference type="Gene3D" id="2.60.40.10">
    <property type="entry name" value="Immunoglobulins"/>
    <property type="match status" value="1"/>
</dbReference>
<proteinExistence type="predicted"/>
<comment type="caution">
    <text evidence="3">The sequence shown here is derived from an EMBL/GenBank/DDBJ whole genome shotgun (WGS) entry which is preliminary data.</text>
</comment>
<dbReference type="InterPro" id="IPR013783">
    <property type="entry name" value="Ig-like_fold"/>
</dbReference>
<protein>
    <recommendedName>
        <fullName evidence="2">Fibronectin type-III domain-containing protein</fullName>
    </recommendedName>
</protein>
<dbReference type="Proteomes" id="UP000319514">
    <property type="component" value="Unassembled WGS sequence"/>
</dbReference>
<keyword evidence="4" id="KW-1185">Reference proteome</keyword>
<feature type="chain" id="PRO_5021925439" description="Fibronectin type-III domain-containing protein" evidence="1">
    <location>
        <begin position="23"/>
        <end position="1090"/>
    </location>
</feature>
<evidence type="ECO:0000256" key="1">
    <source>
        <dbReference type="SAM" id="SignalP"/>
    </source>
</evidence>
<dbReference type="AlphaFoldDB" id="A0A542ZIC8"/>
<evidence type="ECO:0000313" key="3">
    <source>
        <dbReference type="EMBL" id="TQL60092.1"/>
    </source>
</evidence>
<reference evidence="3 4" key="1">
    <citation type="submission" date="2019-06" db="EMBL/GenBank/DDBJ databases">
        <title>Sequencing the genomes of 1000 actinobacteria strains.</title>
        <authorList>
            <person name="Klenk H.-P."/>
        </authorList>
    </citation>
    <scope>NUCLEOTIDE SEQUENCE [LARGE SCALE GENOMIC DNA]</scope>
    <source>
        <strain evidence="3 4">DSM 18082</strain>
    </source>
</reference>
<dbReference type="GO" id="GO:0005975">
    <property type="term" value="P:carbohydrate metabolic process"/>
    <property type="evidence" value="ECO:0007669"/>
    <property type="project" value="UniProtKB-ARBA"/>
</dbReference>
<evidence type="ECO:0000313" key="4">
    <source>
        <dbReference type="Proteomes" id="UP000319514"/>
    </source>
</evidence>
<sequence>MRLIAPLLVAAPVLAAGPAAMALSPDPSVQAGQQLPIYPAPAPGYLPLDVGAPGYVAFNLYQRDEYDDPQTVIHRSDDGSIARTVTWAQGLQAPYLAEGGLVQKTPSPDQSGATRVTVTGIETGQTEWTVDVPSSETLVGAGATWVLSRVGRYDSGHAVLRRPGQNPLDVTGLVLGNMDYSVVERAGTLLITDYSDRIWTIDLSTGTLHAIPGSAIPHEHVVMTAQRVYWIDTGNGASAHVYWTDLDGTDPGEATVPDTADTRGWIGYGDGLAVLEYEPGDGLYRAHLEPIDLSTGSREQAVAANVGYAGSVSDGSVAMYLGDTTTGRVATVGPGQPLHEVTELPVVGRQVTALGFSGDRVVAGFGDPYSPGDGPVLTTPADGSGAWQDALADGDAPLPGSLTAAQGNVVLTQSGSNTAGNVTASWPGGHRDLGVRCCALLARGGQVLSSEVDLHNVGFEDVRTGARLATASSDAPYAVDGRTLWVGPNAQGDLVATELGGSEPPRAVHTGLPTCPHPTQQFPYVSLQVAGRFALVRCGDQFTAIDTQGVLAPQVLPWSPVWGAGIPQLGNGFAAWFHQTTDASGTTYVVAQVQNLGPGGGSRLYGPLHGNYAQPQPMLAVNDDGSPRLAYVDTTEQARVVTLDWLTTAPTAWHDATAPNLTSLGGSPRVGGTSVSVSWSYTDRTDVAGELPSQVASYDVRYQQGPIGGAYGVWTLPAQLQGTTDTTAELTTTPGQDACISVRARDHSGNVSDWSASRCSAADPGAPVLQSTGGTPRVNGAREVSFSWSFVDPSAGGGLPGAGLASYDVRYQDVGTTGAPFGPWVYPPVWDHTPSSIATLQPLYPGQGACFQVRARDKAGNLTSWSHSRCSAVDGTSPTVTVASAGPLIIGRTSATSAAFVYRGSDNTAVANYDVGYRYAPPGGTLGALQRPAAWQATTSAVQHVTVPAGGEVCYTVRARDRVGLVSPWAGYRCATVPYDDRALAGAGVSRTSSALALSGTVSRLNSAGATLRAYHQSGAGVAIVVLRGPRQGVLDLYVGTRRVSQIGLSSASWHREVVHVPTAAFANTTITLRSVSGAASLVDALGTTR</sequence>
<name>A0A542ZIC8_9MICO</name>
<keyword evidence="1" id="KW-0732">Signal</keyword>
<organism evidence="3 4">
    <name type="scientific">Oryzihumus leptocrescens</name>
    <dbReference type="NCBI Taxonomy" id="297536"/>
    <lineage>
        <taxon>Bacteria</taxon>
        <taxon>Bacillati</taxon>
        <taxon>Actinomycetota</taxon>
        <taxon>Actinomycetes</taxon>
        <taxon>Micrococcales</taxon>
        <taxon>Intrasporangiaceae</taxon>
        <taxon>Oryzihumus</taxon>
    </lineage>
</organism>
<dbReference type="PROSITE" id="PS50853">
    <property type="entry name" value="FN3"/>
    <property type="match status" value="1"/>
</dbReference>
<evidence type="ECO:0000259" key="2">
    <source>
        <dbReference type="PROSITE" id="PS50853"/>
    </source>
</evidence>
<feature type="signal peptide" evidence="1">
    <location>
        <begin position="1"/>
        <end position="22"/>
    </location>
</feature>
<dbReference type="InterPro" id="IPR003961">
    <property type="entry name" value="FN3_dom"/>
</dbReference>
<feature type="domain" description="Fibronectin type-III" evidence="2">
    <location>
        <begin position="660"/>
        <end position="765"/>
    </location>
</feature>
<accession>A0A542ZIC8</accession>
<gene>
    <name evidence="3" type="ORF">FB474_1470</name>
</gene>
<dbReference type="EMBL" id="VFOQ01000001">
    <property type="protein sequence ID" value="TQL60092.1"/>
    <property type="molecule type" value="Genomic_DNA"/>
</dbReference>